<dbReference type="Pfam" id="PF04535">
    <property type="entry name" value="CASP_dom"/>
    <property type="match status" value="1"/>
</dbReference>
<dbReference type="EMBL" id="JAWXYG010000002">
    <property type="protein sequence ID" value="KAK4279891.1"/>
    <property type="molecule type" value="Genomic_DNA"/>
</dbReference>
<proteinExistence type="inferred from homology"/>
<dbReference type="PANTHER" id="PTHR33573">
    <property type="entry name" value="CASP-LIKE PROTEIN 4A4"/>
    <property type="match status" value="1"/>
</dbReference>
<feature type="transmembrane region" description="Helical" evidence="8">
    <location>
        <begin position="16"/>
        <end position="35"/>
    </location>
</feature>
<protein>
    <recommendedName>
        <fullName evidence="8">CASP-like protein</fullName>
    </recommendedName>
</protein>
<gene>
    <name evidence="10" type="ORF">QN277_011594</name>
</gene>
<evidence type="ECO:0000259" key="9">
    <source>
        <dbReference type="Pfam" id="PF04535"/>
    </source>
</evidence>
<dbReference type="GO" id="GO:0005886">
    <property type="term" value="C:plasma membrane"/>
    <property type="evidence" value="ECO:0007669"/>
    <property type="project" value="UniProtKB-SubCell"/>
</dbReference>
<evidence type="ECO:0000256" key="3">
    <source>
        <dbReference type="ARBA" id="ARBA00011489"/>
    </source>
</evidence>
<keyword evidence="11" id="KW-1185">Reference proteome</keyword>
<comment type="subunit">
    <text evidence="3 8">Homodimer and heterodimers.</text>
</comment>
<evidence type="ECO:0000256" key="2">
    <source>
        <dbReference type="ARBA" id="ARBA00007651"/>
    </source>
</evidence>
<keyword evidence="4 8" id="KW-1003">Cell membrane</keyword>
<feature type="domain" description="Casparian strip membrane protein" evidence="9">
    <location>
        <begin position="12"/>
        <end position="151"/>
    </location>
</feature>
<accession>A0AAE1TCW8</accession>
<keyword evidence="6 8" id="KW-1133">Transmembrane helix</keyword>
<dbReference type="AlphaFoldDB" id="A0AAE1TCW8"/>
<evidence type="ECO:0000256" key="1">
    <source>
        <dbReference type="ARBA" id="ARBA00004651"/>
    </source>
</evidence>
<name>A0AAE1TCW8_9FABA</name>
<dbReference type="InterPro" id="IPR006702">
    <property type="entry name" value="CASP_dom"/>
</dbReference>
<feature type="transmembrane region" description="Helical" evidence="8">
    <location>
        <begin position="55"/>
        <end position="79"/>
    </location>
</feature>
<keyword evidence="5 8" id="KW-0812">Transmembrane</keyword>
<dbReference type="PANTHER" id="PTHR33573:SF40">
    <property type="entry name" value="CASP-LIKE PROTEIN 4D2"/>
    <property type="match status" value="1"/>
</dbReference>
<evidence type="ECO:0000256" key="4">
    <source>
        <dbReference type="ARBA" id="ARBA00022475"/>
    </source>
</evidence>
<feature type="transmembrane region" description="Helical" evidence="8">
    <location>
        <begin position="143"/>
        <end position="161"/>
    </location>
</feature>
<dbReference type="Proteomes" id="UP001293593">
    <property type="component" value="Unassembled WGS sequence"/>
</dbReference>
<reference evidence="10" key="1">
    <citation type="submission" date="2023-10" db="EMBL/GenBank/DDBJ databases">
        <title>Chromosome-level genome of the transformable northern wattle, Acacia crassicarpa.</title>
        <authorList>
            <person name="Massaro I."/>
            <person name="Sinha N.R."/>
            <person name="Poethig S."/>
            <person name="Leichty A.R."/>
        </authorList>
    </citation>
    <scope>NUCLEOTIDE SEQUENCE</scope>
    <source>
        <strain evidence="10">Acra3RX</strain>
        <tissue evidence="10">Leaf</tissue>
    </source>
</reference>
<evidence type="ECO:0000256" key="6">
    <source>
        <dbReference type="ARBA" id="ARBA00022989"/>
    </source>
</evidence>
<comment type="caution">
    <text evidence="10">The sequence shown here is derived from an EMBL/GenBank/DDBJ whole genome shotgun (WGS) entry which is preliminary data.</text>
</comment>
<evidence type="ECO:0000256" key="8">
    <source>
        <dbReference type="RuleBase" id="RU361233"/>
    </source>
</evidence>
<evidence type="ECO:0000256" key="7">
    <source>
        <dbReference type="ARBA" id="ARBA00023136"/>
    </source>
</evidence>
<sequence length="165" mass="17986">MESFPSNSTVRRSSLLLLRVIISVFLLIALVLISITSQTVGGAKFKFTQVYSFRYMLAVIVIGLVYSLIQTSLAIFSMVSGDDVFKGKIANIFNFYADKIISYLLATGAAAGLGASEDLHRIFDATLNLNLDDFFAKANTSASFLFIAFICSAIASIYSSYELPT</sequence>
<comment type="similarity">
    <text evidence="2 8">Belongs to the Casparian strip membrane proteins (CASP) family.</text>
</comment>
<evidence type="ECO:0000313" key="11">
    <source>
        <dbReference type="Proteomes" id="UP001293593"/>
    </source>
</evidence>
<comment type="subcellular location">
    <subcellularLocation>
        <location evidence="1 8">Cell membrane</location>
        <topology evidence="1 8">Multi-pass membrane protein</topology>
    </subcellularLocation>
</comment>
<comment type="caution">
    <text evidence="8">Lacks conserved residue(s) required for the propagation of feature annotation.</text>
</comment>
<organism evidence="10 11">
    <name type="scientific">Acacia crassicarpa</name>
    <name type="common">northern wattle</name>
    <dbReference type="NCBI Taxonomy" id="499986"/>
    <lineage>
        <taxon>Eukaryota</taxon>
        <taxon>Viridiplantae</taxon>
        <taxon>Streptophyta</taxon>
        <taxon>Embryophyta</taxon>
        <taxon>Tracheophyta</taxon>
        <taxon>Spermatophyta</taxon>
        <taxon>Magnoliopsida</taxon>
        <taxon>eudicotyledons</taxon>
        <taxon>Gunneridae</taxon>
        <taxon>Pentapetalae</taxon>
        <taxon>rosids</taxon>
        <taxon>fabids</taxon>
        <taxon>Fabales</taxon>
        <taxon>Fabaceae</taxon>
        <taxon>Caesalpinioideae</taxon>
        <taxon>mimosoid clade</taxon>
        <taxon>Acacieae</taxon>
        <taxon>Acacia</taxon>
    </lineage>
</organism>
<evidence type="ECO:0000313" key="10">
    <source>
        <dbReference type="EMBL" id="KAK4279891.1"/>
    </source>
</evidence>
<keyword evidence="7 8" id="KW-0472">Membrane</keyword>
<evidence type="ECO:0000256" key="5">
    <source>
        <dbReference type="ARBA" id="ARBA00022692"/>
    </source>
</evidence>